<keyword evidence="3" id="KW-1185">Reference proteome</keyword>
<feature type="region of interest" description="Disordered" evidence="1">
    <location>
        <begin position="66"/>
        <end position="130"/>
    </location>
</feature>
<feature type="compositionally biased region" description="Basic residues" evidence="1">
    <location>
        <begin position="297"/>
        <end position="317"/>
    </location>
</feature>
<feature type="compositionally biased region" description="Low complexity" evidence="1">
    <location>
        <begin position="67"/>
        <end position="86"/>
    </location>
</feature>
<feature type="compositionally biased region" description="Polar residues" evidence="1">
    <location>
        <begin position="87"/>
        <end position="108"/>
    </location>
</feature>
<evidence type="ECO:0000313" key="3">
    <source>
        <dbReference type="Proteomes" id="UP001152795"/>
    </source>
</evidence>
<sequence length="421" mass="46647">MQCDAANSYINSASFSSRSLSCTGFKVCGQIPKSDIDQSHTQFQFELEGLQRLLTLSDPEFENNLFTNTPSDSPSTISTNPISTSTLPQFTPTVDTPTNISQSHSTMDTTTTSTQIQPTSTPIQSPNAILTPTSAKTTCTLTLPADMSQPSNIPTTSQPIIPQTPLIYQITTTTPQPPITSNSTTTMFNKLVELHHRKNDHQRQLTILNKHITNHTAPAGLNISIQPWVQLSPNLKEAWDTGIQNCMSHLTDILHQHHSEESYKIDEQISSLSTKLNDNLPQELSSTIIHIASTHKPPSKRKTAPKSNTKHQPKHPKTTATTSHPTKPENKQVSQKWPHRQQHREPSPPTCKPPLRVPPPPSNTTPLHPPTTTIPALTSIMHSSIKQRLMGKQTQFPTIYNMFMNGRPKIFPPLTTTTNSM</sequence>
<dbReference type="EMBL" id="CACRXK020001880">
    <property type="protein sequence ID" value="CAB3991585.1"/>
    <property type="molecule type" value="Genomic_DNA"/>
</dbReference>
<gene>
    <name evidence="2" type="ORF">PACLA_8A024887</name>
</gene>
<accession>A0A6S7GIY3</accession>
<name>A0A6S7GIY3_PARCT</name>
<feature type="compositionally biased region" description="Polar residues" evidence="1">
    <location>
        <begin position="318"/>
        <end position="335"/>
    </location>
</feature>
<dbReference type="Proteomes" id="UP001152795">
    <property type="component" value="Unassembled WGS sequence"/>
</dbReference>
<feature type="compositionally biased region" description="Pro residues" evidence="1">
    <location>
        <begin position="347"/>
        <end position="369"/>
    </location>
</feature>
<proteinExistence type="predicted"/>
<evidence type="ECO:0000313" key="2">
    <source>
        <dbReference type="EMBL" id="CAB3991585.1"/>
    </source>
</evidence>
<organism evidence="2 3">
    <name type="scientific">Paramuricea clavata</name>
    <name type="common">Red gorgonian</name>
    <name type="synonym">Violescent sea-whip</name>
    <dbReference type="NCBI Taxonomy" id="317549"/>
    <lineage>
        <taxon>Eukaryota</taxon>
        <taxon>Metazoa</taxon>
        <taxon>Cnidaria</taxon>
        <taxon>Anthozoa</taxon>
        <taxon>Octocorallia</taxon>
        <taxon>Malacalcyonacea</taxon>
        <taxon>Plexauridae</taxon>
        <taxon>Paramuricea</taxon>
    </lineage>
</organism>
<reference evidence="2" key="1">
    <citation type="submission" date="2020-04" db="EMBL/GenBank/DDBJ databases">
        <authorList>
            <person name="Alioto T."/>
            <person name="Alioto T."/>
            <person name="Gomez Garrido J."/>
        </authorList>
    </citation>
    <scope>NUCLEOTIDE SEQUENCE</scope>
    <source>
        <strain evidence="2">A484AB</strain>
    </source>
</reference>
<comment type="caution">
    <text evidence="2">The sequence shown here is derived from an EMBL/GenBank/DDBJ whole genome shotgun (WGS) entry which is preliminary data.</text>
</comment>
<feature type="region of interest" description="Disordered" evidence="1">
    <location>
        <begin position="290"/>
        <end position="373"/>
    </location>
</feature>
<feature type="compositionally biased region" description="Low complexity" evidence="1">
    <location>
        <begin position="109"/>
        <end position="126"/>
    </location>
</feature>
<dbReference type="AlphaFoldDB" id="A0A6S7GIY3"/>
<evidence type="ECO:0000256" key="1">
    <source>
        <dbReference type="SAM" id="MobiDB-lite"/>
    </source>
</evidence>
<protein>
    <submittedName>
        <fullName evidence="2">Uncharacterized protein</fullName>
    </submittedName>
</protein>